<evidence type="ECO:0000256" key="2">
    <source>
        <dbReference type="ARBA" id="ARBA00002988"/>
    </source>
</evidence>
<dbReference type="Pfam" id="PF00391">
    <property type="entry name" value="PEP-utilizers"/>
    <property type="match status" value="1"/>
</dbReference>
<dbReference type="EMBL" id="MZGJ01000004">
    <property type="protein sequence ID" value="OQX51414.1"/>
    <property type="molecule type" value="Genomic_DNA"/>
</dbReference>
<dbReference type="InterPro" id="IPR036637">
    <property type="entry name" value="Phosphohistidine_dom_sf"/>
</dbReference>
<dbReference type="SUPFAM" id="SSF56059">
    <property type="entry name" value="Glutathione synthetase ATP-binding domain-like"/>
    <property type="match status" value="1"/>
</dbReference>
<evidence type="ECO:0000256" key="13">
    <source>
        <dbReference type="ARBA" id="ARBA00033470"/>
    </source>
</evidence>
<organism evidence="18 19">
    <name type="scientific">candidate division CPR3 bacterium 4484_211</name>
    <dbReference type="NCBI Taxonomy" id="1968527"/>
    <lineage>
        <taxon>Bacteria</taxon>
        <taxon>Bacteria division CPR3</taxon>
    </lineage>
</organism>
<sequence length="749" mass="83306">MQFVKWFKEINKKDLNEVGGKAANLGEMTQAGFPVPEGFCVTANAYFYFLKENKLTQKLKEILNPIEVENTNSLQKASANIKLLIIQSQIPPKIEKEITQAYKKLGARTKVAVRSSATAEDLPEASFAGQQETFLNISGPNQVAEAVKKCWASLFTARSIYYREQKKFDHFKVGVAVPVQKMIQSQMSGIEFTVDPISNNPKIITIEAIYGLGEGIVSGSITPDHYQVNKDSLEIVTKKIVPQDKMITQKGEVAVSRDWRKKQKISDQLIKELAKIGKALEKHYQFPQDIEWAIWKNKIYIVQTRPVTTLTQKPHEVPGTDFGVFDEKIILKGLGASPGVVSGKVKKLKSAKEISKIRKGEILVTTMTTPDFVPAMKKAAAIITDEGGTTCHAAIISRELGIPCIVGTEVATNTLASGETVTIDGQNGVVYTGDLAQQISGNQQVATNKEQIAASKTATKIYVNLAEPERAEEIAKLPVDGVGLLRAEFMIAGIGVHPKYLIKQGKQDQFIKELENGLRIFTKSFKPRPVIYRTTDFKTNEYRNLKGGDKYEEEEANPMLGMRGALRYIKDPQVFQLELEAIKKVRQYYKNLWLMIPFLRTVEELIEIKKVLAANNLYRSPSFKLFIMVETPASAILLERFIGVGIDGVSIGSNDLTQLILAADRDNPVLGSTLNETNPAVMEVIEKVIKECRKHRILCSICGQAPSVYPEFVQKLVEWGISSISVNPDAFYKVKQLVAKAEASMVQSR</sequence>
<evidence type="ECO:0000313" key="18">
    <source>
        <dbReference type="EMBL" id="OQX51414.1"/>
    </source>
</evidence>
<dbReference type="GO" id="GO:0008986">
    <property type="term" value="F:pyruvate, water dikinase activity"/>
    <property type="evidence" value="ECO:0007669"/>
    <property type="project" value="UniProtKB-EC"/>
</dbReference>
<dbReference type="Gene3D" id="3.30.470.20">
    <property type="entry name" value="ATP-grasp fold, B domain"/>
    <property type="match status" value="1"/>
</dbReference>
<comment type="catalytic activity">
    <reaction evidence="14">
        <text>pyruvate + ATP + H2O = phosphoenolpyruvate + AMP + phosphate + 2 H(+)</text>
        <dbReference type="Rhea" id="RHEA:11364"/>
        <dbReference type="ChEBI" id="CHEBI:15361"/>
        <dbReference type="ChEBI" id="CHEBI:15377"/>
        <dbReference type="ChEBI" id="CHEBI:15378"/>
        <dbReference type="ChEBI" id="CHEBI:30616"/>
        <dbReference type="ChEBI" id="CHEBI:43474"/>
        <dbReference type="ChEBI" id="CHEBI:58702"/>
        <dbReference type="ChEBI" id="CHEBI:456215"/>
        <dbReference type="EC" id="2.7.9.2"/>
    </reaction>
</comment>
<evidence type="ECO:0000259" key="17">
    <source>
        <dbReference type="Pfam" id="PF02896"/>
    </source>
</evidence>
<feature type="domain" description="PEP-utilising enzyme C-terminal" evidence="17">
    <location>
        <begin position="445"/>
        <end position="742"/>
    </location>
</feature>
<evidence type="ECO:0000256" key="12">
    <source>
        <dbReference type="ARBA" id="ARBA00022842"/>
    </source>
</evidence>
<reference evidence="19" key="1">
    <citation type="submission" date="2017-03" db="EMBL/GenBank/DDBJ databases">
        <title>Novel pathways for hydrocarbon cycling and metabolic interdependencies in hydrothermal sediment communities.</title>
        <authorList>
            <person name="Dombrowski N."/>
            <person name="Seitz K."/>
            <person name="Teske A."/>
            <person name="Baker B."/>
        </authorList>
    </citation>
    <scope>NUCLEOTIDE SEQUENCE [LARGE SCALE GENOMIC DNA]</scope>
</reference>
<dbReference type="AlphaFoldDB" id="A0A1W9NZ49"/>
<protein>
    <recommendedName>
        <fullName evidence="6">Phosphoenolpyruvate synthase</fullName>
        <ecNumber evidence="5">2.7.9.2</ecNumber>
    </recommendedName>
    <alternativeName>
        <fullName evidence="13">Pyruvate, water dikinase</fullName>
    </alternativeName>
</protein>
<comment type="function">
    <text evidence="2">Catalyzes the phosphorylation of pyruvate to phosphoenolpyruvate.</text>
</comment>
<dbReference type="InterPro" id="IPR002192">
    <property type="entry name" value="PPDK_AMP/ATP-bd"/>
</dbReference>
<dbReference type="InterPro" id="IPR040442">
    <property type="entry name" value="Pyrv_kinase-like_dom_sf"/>
</dbReference>
<dbReference type="Gene3D" id="3.30.1490.20">
    <property type="entry name" value="ATP-grasp fold, A domain"/>
    <property type="match status" value="1"/>
</dbReference>
<dbReference type="FunFam" id="3.30.1490.20:FF:000010">
    <property type="entry name" value="Phosphoenolpyruvate synthase"/>
    <property type="match status" value="1"/>
</dbReference>
<dbReference type="Proteomes" id="UP000192520">
    <property type="component" value="Unassembled WGS sequence"/>
</dbReference>
<evidence type="ECO:0000256" key="4">
    <source>
        <dbReference type="ARBA" id="ARBA00007837"/>
    </source>
</evidence>
<feature type="domain" description="Pyruvate phosphate dikinase AMP/ATP-binding" evidence="16">
    <location>
        <begin position="16"/>
        <end position="315"/>
    </location>
</feature>
<dbReference type="SUPFAM" id="SSF52009">
    <property type="entry name" value="Phosphohistidine domain"/>
    <property type="match status" value="1"/>
</dbReference>
<evidence type="ECO:0000256" key="7">
    <source>
        <dbReference type="ARBA" id="ARBA00022679"/>
    </source>
</evidence>
<dbReference type="InterPro" id="IPR000121">
    <property type="entry name" value="PEP_util_C"/>
</dbReference>
<evidence type="ECO:0000256" key="14">
    <source>
        <dbReference type="ARBA" id="ARBA00047700"/>
    </source>
</evidence>
<dbReference type="Pfam" id="PF01326">
    <property type="entry name" value="PPDK_N"/>
    <property type="match status" value="1"/>
</dbReference>
<keyword evidence="10" id="KW-0418">Kinase</keyword>
<dbReference type="PIRSF" id="PIRSF000854">
    <property type="entry name" value="PEP_synthase"/>
    <property type="match status" value="1"/>
</dbReference>
<evidence type="ECO:0000256" key="9">
    <source>
        <dbReference type="ARBA" id="ARBA00022741"/>
    </source>
</evidence>
<evidence type="ECO:0000256" key="11">
    <source>
        <dbReference type="ARBA" id="ARBA00022840"/>
    </source>
</evidence>
<comment type="cofactor">
    <cofactor evidence="1">
        <name>Mg(2+)</name>
        <dbReference type="ChEBI" id="CHEBI:18420"/>
    </cofactor>
</comment>
<dbReference type="GO" id="GO:0046872">
    <property type="term" value="F:metal ion binding"/>
    <property type="evidence" value="ECO:0007669"/>
    <property type="project" value="UniProtKB-KW"/>
</dbReference>
<dbReference type="Gene3D" id="3.50.30.10">
    <property type="entry name" value="Phosphohistidine domain"/>
    <property type="match status" value="1"/>
</dbReference>
<keyword evidence="7" id="KW-0808">Transferase</keyword>
<comment type="caution">
    <text evidence="18">The sequence shown here is derived from an EMBL/GenBank/DDBJ whole genome shotgun (WGS) entry which is preliminary data.</text>
</comment>
<evidence type="ECO:0000256" key="6">
    <source>
        <dbReference type="ARBA" id="ARBA00021623"/>
    </source>
</evidence>
<keyword evidence="11" id="KW-0067">ATP-binding</keyword>
<feature type="domain" description="PEP-utilising enzyme mobile" evidence="15">
    <location>
        <begin position="358"/>
        <end position="428"/>
    </location>
</feature>
<dbReference type="Gene3D" id="3.20.20.60">
    <property type="entry name" value="Phosphoenolpyruvate-binding domains"/>
    <property type="match status" value="1"/>
</dbReference>
<evidence type="ECO:0000256" key="1">
    <source>
        <dbReference type="ARBA" id="ARBA00001946"/>
    </source>
</evidence>
<dbReference type="PROSITE" id="PS00742">
    <property type="entry name" value="PEP_ENZYMES_2"/>
    <property type="match status" value="1"/>
</dbReference>
<dbReference type="NCBIfam" id="NF005057">
    <property type="entry name" value="PRK06464.1"/>
    <property type="match status" value="1"/>
</dbReference>
<evidence type="ECO:0000256" key="8">
    <source>
        <dbReference type="ARBA" id="ARBA00022723"/>
    </source>
</evidence>
<dbReference type="InterPro" id="IPR023151">
    <property type="entry name" value="PEP_util_CS"/>
</dbReference>
<dbReference type="EC" id="2.7.9.2" evidence="5"/>
<name>A0A1W9NZ49_UNCC3</name>
<dbReference type="SUPFAM" id="SSF51621">
    <property type="entry name" value="Phosphoenolpyruvate/pyruvate domain"/>
    <property type="match status" value="1"/>
</dbReference>
<dbReference type="GO" id="GO:0005524">
    <property type="term" value="F:ATP binding"/>
    <property type="evidence" value="ECO:0007669"/>
    <property type="project" value="UniProtKB-KW"/>
</dbReference>
<comment type="pathway">
    <text evidence="3">Carbohydrate biosynthesis; gluconeogenesis.</text>
</comment>
<dbReference type="InterPro" id="IPR008279">
    <property type="entry name" value="PEP-util_enz_mobile_dom"/>
</dbReference>
<evidence type="ECO:0000256" key="10">
    <source>
        <dbReference type="ARBA" id="ARBA00022777"/>
    </source>
</evidence>
<evidence type="ECO:0000256" key="5">
    <source>
        <dbReference type="ARBA" id="ARBA00011996"/>
    </source>
</evidence>
<keyword evidence="8" id="KW-0479">Metal-binding</keyword>
<accession>A0A1W9NZ49</accession>
<evidence type="ECO:0000313" key="19">
    <source>
        <dbReference type="Proteomes" id="UP000192520"/>
    </source>
</evidence>
<dbReference type="GO" id="GO:0006094">
    <property type="term" value="P:gluconeogenesis"/>
    <property type="evidence" value="ECO:0007669"/>
    <property type="project" value="UniProtKB-UniPathway"/>
</dbReference>
<dbReference type="InterPro" id="IPR018274">
    <property type="entry name" value="PEP_util_AS"/>
</dbReference>
<dbReference type="Pfam" id="PF02896">
    <property type="entry name" value="PEP-utilizers_C"/>
    <property type="match status" value="1"/>
</dbReference>
<evidence type="ECO:0000259" key="15">
    <source>
        <dbReference type="Pfam" id="PF00391"/>
    </source>
</evidence>
<comment type="similarity">
    <text evidence="4">Belongs to the PEP-utilizing enzyme family.</text>
</comment>
<dbReference type="PANTHER" id="PTHR43030:SF1">
    <property type="entry name" value="PHOSPHOENOLPYRUVATE SYNTHASE"/>
    <property type="match status" value="1"/>
</dbReference>
<keyword evidence="18" id="KW-0670">Pyruvate</keyword>
<keyword evidence="12" id="KW-0460">Magnesium</keyword>
<gene>
    <name evidence="18" type="ORF">B5M47_00995</name>
</gene>
<keyword evidence="9" id="KW-0547">Nucleotide-binding</keyword>
<dbReference type="PROSITE" id="PS00370">
    <property type="entry name" value="PEP_ENZYMES_PHOS_SITE"/>
    <property type="match status" value="1"/>
</dbReference>
<dbReference type="InterPro" id="IPR006319">
    <property type="entry name" value="PEP_synth"/>
</dbReference>
<dbReference type="NCBIfam" id="TIGR01418">
    <property type="entry name" value="PEP_synth"/>
    <property type="match status" value="1"/>
</dbReference>
<evidence type="ECO:0000256" key="3">
    <source>
        <dbReference type="ARBA" id="ARBA00004742"/>
    </source>
</evidence>
<dbReference type="STRING" id="1968527.B5M47_00995"/>
<dbReference type="InterPro" id="IPR015813">
    <property type="entry name" value="Pyrv/PenolPyrv_kinase-like_dom"/>
</dbReference>
<dbReference type="InterPro" id="IPR013815">
    <property type="entry name" value="ATP_grasp_subdomain_1"/>
</dbReference>
<dbReference type="PANTHER" id="PTHR43030">
    <property type="entry name" value="PHOSPHOENOLPYRUVATE SYNTHASE"/>
    <property type="match status" value="1"/>
</dbReference>
<dbReference type="UniPathway" id="UPA00138"/>
<proteinExistence type="inferred from homology"/>
<evidence type="ECO:0000259" key="16">
    <source>
        <dbReference type="Pfam" id="PF01326"/>
    </source>
</evidence>